<sequence length="325" mass="34828">MASPYWRLDLHRLSSLYVSVCLCMDGGLACVFLAYFHFLAAFGVCVYGDGSIGCTNNNYASREKCKKCGQPKEIAAMPATAIPGASIPTYANYFVRAQGGLEPTMSIGLLGNGAPQQPLALASNWSLAGADKFGLQPPLSWPAGGTNSSRVLHASQANQLVAAPNSWRSGDWICSCGFHNYSSRTQCKKCNASMPPAAPSSFVSTAITAPGMKRLATEELVHGWDNKRQNAGQAYGMLQQSYPGVEHTGINQTNVSSNFLSRSSAVAPMQANLQPPPALLGKGAKQWRQGDWMCTNCNNHNYASRSQCNRCKTQRDVLAHPVGVA</sequence>
<organism evidence="1 2">
    <name type="scientific">Catharanthus roseus</name>
    <name type="common">Madagascar periwinkle</name>
    <name type="synonym">Vinca rosea</name>
    <dbReference type="NCBI Taxonomy" id="4058"/>
    <lineage>
        <taxon>Eukaryota</taxon>
        <taxon>Viridiplantae</taxon>
        <taxon>Streptophyta</taxon>
        <taxon>Embryophyta</taxon>
        <taxon>Tracheophyta</taxon>
        <taxon>Spermatophyta</taxon>
        <taxon>Magnoliopsida</taxon>
        <taxon>eudicotyledons</taxon>
        <taxon>Gunneridae</taxon>
        <taxon>Pentapetalae</taxon>
        <taxon>asterids</taxon>
        <taxon>lamiids</taxon>
        <taxon>Gentianales</taxon>
        <taxon>Apocynaceae</taxon>
        <taxon>Rauvolfioideae</taxon>
        <taxon>Vinceae</taxon>
        <taxon>Catharanthinae</taxon>
        <taxon>Catharanthus</taxon>
    </lineage>
</organism>
<evidence type="ECO:0000313" key="1">
    <source>
        <dbReference type="EMBL" id="KAI5684087.1"/>
    </source>
</evidence>
<accession>A0ACC0CGX1</accession>
<dbReference type="EMBL" id="CM044701">
    <property type="protein sequence ID" value="KAI5684087.1"/>
    <property type="molecule type" value="Genomic_DNA"/>
</dbReference>
<dbReference type="Proteomes" id="UP001060085">
    <property type="component" value="Linkage Group LG01"/>
</dbReference>
<keyword evidence="2" id="KW-1185">Reference proteome</keyword>
<protein>
    <submittedName>
        <fullName evidence="1">Uncharacterized protein</fullName>
    </submittedName>
</protein>
<comment type="caution">
    <text evidence="1">The sequence shown here is derived from an EMBL/GenBank/DDBJ whole genome shotgun (WGS) entry which is preliminary data.</text>
</comment>
<proteinExistence type="predicted"/>
<name>A0ACC0CGX1_CATRO</name>
<reference evidence="2" key="1">
    <citation type="journal article" date="2023" name="Nat. Plants">
        <title>Single-cell RNA sequencing provides a high-resolution roadmap for understanding the multicellular compartmentation of specialized metabolism.</title>
        <authorList>
            <person name="Sun S."/>
            <person name="Shen X."/>
            <person name="Li Y."/>
            <person name="Li Y."/>
            <person name="Wang S."/>
            <person name="Li R."/>
            <person name="Zhang H."/>
            <person name="Shen G."/>
            <person name="Guo B."/>
            <person name="Wei J."/>
            <person name="Xu J."/>
            <person name="St-Pierre B."/>
            <person name="Chen S."/>
            <person name="Sun C."/>
        </authorList>
    </citation>
    <scope>NUCLEOTIDE SEQUENCE [LARGE SCALE GENOMIC DNA]</scope>
</reference>
<gene>
    <name evidence="1" type="ORF">M9H77_05315</name>
</gene>
<evidence type="ECO:0000313" key="2">
    <source>
        <dbReference type="Proteomes" id="UP001060085"/>
    </source>
</evidence>